<dbReference type="Pfam" id="PF13426">
    <property type="entry name" value="PAS_9"/>
    <property type="match status" value="1"/>
</dbReference>
<reference evidence="9 10" key="1">
    <citation type="submission" date="2016-07" db="EMBL/GenBank/DDBJ databases">
        <title>Draft genome of Scalindua rubra, obtained from a brine-seawater interface in the Red Sea, sheds light on salt adaptation in anammox bacteria.</title>
        <authorList>
            <person name="Speth D.R."/>
            <person name="Lagkouvardos I."/>
            <person name="Wang Y."/>
            <person name="Qian P.-Y."/>
            <person name="Dutilh B.E."/>
            <person name="Jetten M.S."/>
        </authorList>
    </citation>
    <scope>NUCLEOTIDE SEQUENCE [LARGE SCALE GENOMIC DNA]</scope>
    <source>
        <strain evidence="9">BSI-1</strain>
    </source>
</reference>
<dbReference type="EC" id="2.7.13.3" evidence="2"/>
<evidence type="ECO:0000256" key="4">
    <source>
        <dbReference type="PROSITE-ProRule" id="PRU00169"/>
    </source>
</evidence>
<keyword evidence="9" id="KW-0808">Transferase</keyword>
<dbReference type="EMBL" id="MAYW01000008">
    <property type="protein sequence ID" value="ODS34332.1"/>
    <property type="molecule type" value="Genomic_DNA"/>
</dbReference>
<name>A0A1E3XFB7_9BACT</name>
<dbReference type="PROSITE" id="PS50110">
    <property type="entry name" value="RESPONSE_REGULATORY"/>
    <property type="match status" value="1"/>
</dbReference>
<evidence type="ECO:0000259" key="6">
    <source>
        <dbReference type="PROSITE" id="PS50110"/>
    </source>
</evidence>
<sequence length="480" mass="54668">MIMITDTRGNIKYVNPRFTQFTGYTSEEVIGKDMRFLKSGEIPPEVFKELWETITSGNEWRGEFCNKKKNGELYWEYAFISPVKNTEGIINHFVAVKADITDLKKSGEKLLESERFEVINTMSLGIAHEFSNILAIIYGYAQLLKENYRESKELMDGLRTICRKVNDGSEIIKKMQEYTNIKKDDTSRFMALDIRDIIKSAIDFTKPRWKDMVLTKGIIYDIDKKGLKKAPTILGNPLKLKEVFVNIINNAVDAMPDGGRISFRTWRKNGSVFISISDTGKGMSEDVQKRVFDPFFTTRRPKGTGLGMSVSYGIIKRHGGEIDVESKSGKGSTFTLKFPINREKARTTESSKPTKQKKAKNLNILVVDDDIKICRILNKFLSKEGHNVRSVDSGDEAIKLLKSEVFDLVLCDLIMPMVTGYDIIRFLNMLDKRPKVGVITGWGEEIGPRMKEDIKVDFVIKKPFDITEISGHINDLFNAE</sequence>
<evidence type="ECO:0000256" key="1">
    <source>
        <dbReference type="ARBA" id="ARBA00000085"/>
    </source>
</evidence>
<dbReference type="Gene3D" id="3.30.565.10">
    <property type="entry name" value="Histidine kinase-like ATPase, C-terminal domain"/>
    <property type="match status" value="1"/>
</dbReference>
<feature type="domain" description="PAC" evidence="8">
    <location>
        <begin position="60"/>
        <end position="112"/>
    </location>
</feature>
<dbReference type="InterPro" id="IPR005467">
    <property type="entry name" value="His_kinase_dom"/>
</dbReference>
<dbReference type="SUPFAM" id="SSF55785">
    <property type="entry name" value="PYP-like sensor domain (PAS domain)"/>
    <property type="match status" value="1"/>
</dbReference>
<dbReference type="Proteomes" id="UP000094056">
    <property type="component" value="Unassembled WGS sequence"/>
</dbReference>
<dbReference type="InterPro" id="IPR036097">
    <property type="entry name" value="HisK_dim/P_sf"/>
</dbReference>
<dbReference type="InterPro" id="IPR000014">
    <property type="entry name" value="PAS"/>
</dbReference>
<gene>
    <name evidence="9" type="ORF">SCARUB_00463</name>
</gene>
<feature type="domain" description="PAS" evidence="7">
    <location>
        <begin position="1"/>
        <end position="34"/>
    </location>
</feature>
<dbReference type="InterPro" id="IPR004358">
    <property type="entry name" value="Sig_transdc_His_kin-like_C"/>
</dbReference>
<dbReference type="PANTHER" id="PTHR43065:SF42">
    <property type="entry name" value="TWO-COMPONENT SENSOR PPRA"/>
    <property type="match status" value="1"/>
</dbReference>
<dbReference type="Pfam" id="PF00072">
    <property type="entry name" value="Response_reg"/>
    <property type="match status" value="1"/>
</dbReference>
<dbReference type="SMART" id="SM00086">
    <property type="entry name" value="PAC"/>
    <property type="match status" value="1"/>
</dbReference>
<evidence type="ECO:0000256" key="3">
    <source>
        <dbReference type="ARBA" id="ARBA00022553"/>
    </source>
</evidence>
<protein>
    <recommendedName>
        <fullName evidence="2">histidine kinase</fullName>
        <ecNumber evidence="2">2.7.13.3</ecNumber>
    </recommendedName>
</protein>
<dbReference type="InterPro" id="IPR000700">
    <property type="entry name" value="PAS-assoc_C"/>
</dbReference>
<dbReference type="SMART" id="SM00448">
    <property type="entry name" value="REC"/>
    <property type="match status" value="1"/>
</dbReference>
<dbReference type="PRINTS" id="PR00344">
    <property type="entry name" value="BCTRLSENSOR"/>
</dbReference>
<dbReference type="Gene3D" id="1.10.287.130">
    <property type="match status" value="1"/>
</dbReference>
<evidence type="ECO:0000259" key="8">
    <source>
        <dbReference type="PROSITE" id="PS50113"/>
    </source>
</evidence>
<dbReference type="InterPro" id="IPR011006">
    <property type="entry name" value="CheY-like_superfamily"/>
</dbReference>
<dbReference type="SUPFAM" id="SSF52172">
    <property type="entry name" value="CheY-like"/>
    <property type="match status" value="1"/>
</dbReference>
<keyword evidence="3 4" id="KW-0597">Phosphoprotein</keyword>
<accession>A0A1E3XFB7</accession>
<dbReference type="SUPFAM" id="SSF55874">
    <property type="entry name" value="ATPase domain of HSP90 chaperone/DNA topoisomerase II/histidine kinase"/>
    <property type="match status" value="1"/>
</dbReference>
<dbReference type="InterPro" id="IPR001610">
    <property type="entry name" value="PAC"/>
</dbReference>
<evidence type="ECO:0000313" key="9">
    <source>
        <dbReference type="EMBL" id="ODS34332.1"/>
    </source>
</evidence>
<dbReference type="Pfam" id="PF02518">
    <property type="entry name" value="HATPase_c"/>
    <property type="match status" value="1"/>
</dbReference>
<dbReference type="InterPro" id="IPR035965">
    <property type="entry name" value="PAS-like_dom_sf"/>
</dbReference>
<dbReference type="InterPro" id="IPR001789">
    <property type="entry name" value="Sig_transdc_resp-reg_receiver"/>
</dbReference>
<proteinExistence type="predicted"/>
<organism evidence="9 10">
    <name type="scientific">Candidatus Scalindua rubra</name>
    <dbReference type="NCBI Taxonomy" id="1872076"/>
    <lineage>
        <taxon>Bacteria</taxon>
        <taxon>Pseudomonadati</taxon>
        <taxon>Planctomycetota</taxon>
        <taxon>Candidatus Brocadiia</taxon>
        <taxon>Candidatus Brocadiales</taxon>
        <taxon>Candidatus Scalinduaceae</taxon>
        <taxon>Candidatus Scalindua</taxon>
    </lineage>
</organism>
<dbReference type="InterPro" id="IPR036890">
    <property type="entry name" value="HATPase_C_sf"/>
</dbReference>
<dbReference type="NCBIfam" id="TIGR00229">
    <property type="entry name" value="sensory_box"/>
    <property type="match status" value="1"/>
</dbReference>
<dbReference type="PROSITE" id="PS50113">
    <property type="entry name" value="PAC"/>
    <property type="match status" value="1"/>
</dbReference>
<feature type="domain" description="Response regulatory" evidence="6">
    <location>
        <begin position="363"/>
        <end position="477"/>
    </location>
</feature>
<dbReference type="CDD" id="cd00082">
    <property type="entry name" value="HisKA"/>
    <property type="match status" value="1"/>
</dbReference>
<dbReference type="CDD" id="cd00130">
    <property type="entry name" value="PAS"/>
    <property type="match status" value="1"/>
</dbReference>
<dbReference type="PROSITE" id="PS50109">
    <property type="entry name" value="HIS_KIN"/>
    <property type="match status" value="1"/>
</dbReference>
<feature type="domain" description="Histidine kinase" evidence="5">
    <location>
        <begin position="125"/>
        <end position="342"/>
    </location>
</feature>
<dbReference type="Gene3D" id="3.40.50.2300">
    <property type="match status" value="1"/>
</dbReference>
<dbReference type="CDD" id="cd00156">
    <property type="entry name" value="REC"/>
    <property type="match status" value="1"/>
</dbReference>
<dbReference type="Gene3D" id="3.30.450.20">
    <property type="entry name" value="PAS domain"/>
    <property type="match status" value="1"/>
</dbReference>
<dbReference type="PANTHER" id="PTHR43065">
    <property type="entry name" value="SENSOR HISTIDINE KINASE"/>
    <property type="match status" value="1"/>
</dbReference>
<feature type="modified residue" description="4-aspartylphosphate" evidence="4">
    <location>
        <position position="412"/>
    </location>
</feature>
<dbReference type="PATRIC" id="fig|1872076.5.peg.530"/>
<dbReference type="SMART" id="SM00387">
    <property type="entry name" value="HATPase_c"/>
    <property type="match status" value="1"/>
</dbReference>
<dbReference type="PROSITE" id="PS50112">
    <property type="entry name" value="PAS"/>
    <property type="match status" value="1"/>
</dbReference>
<comment type="caution">
    <text evidence="9">The sequence shown here is derived from an EMBL/GenBank/DDBJ whole genome shotgun (WGS) entry which is preliminary data.</text>
</comment>
<evidence type="ECO:0000259" key="7">
    <source>
        <dbReference type="PROSITE" id="PS50112"/>
    </source>
</evidence>
<dbReference type="InterPro" id="IPR003661">
    <property type="entry name" value="HisK_dim/P_dom"/>
</dbReference>
<evidence type="ECO:0000313" key="10">
    <source>
        <dbReference type="Proteomes" id="UP000094056"/>
    </source>
</evidence>
<dbReference type="AlphaFoldDB" id="A0A1E3XFB7"/>
<evidence type="ECO:0000259" key="5">
    <source>
        <dbReference type="PROSITE" id="PS50109"/>
    </source>
</evidence>
<dbReference type="SUPFAM" id="SSF47384">
    <property type="entry name" value="Homodimeric domain of signal transducing histidine kinase"/>
    <property type="match status" value="1"/>
</dbReference>
<evidence type="ECO:0000256" key="2">
    <source>
        <dbReference type="ARBA" id="ARBA00012438"/>
    </source>
</evidence>
<dbReference type="GO" id="GO:0000155">
    <property type="term" value="F:phosphorelay sensor kinase activity"/>
    <property type="evidence" value="ECO:0007669"/>
    <property type="project" value="InterPro"/>
</dbReference>
<keyword evidence="9" id="KW-0418">Kinase</keyword>
<comment type="catalytic activity">
    <reaction evidence="1">
        <text>ATP + protein L-histidine = ADP + protein N-phospho-L-histidine.</text>
        <dbReference type="EC" id="2.7.13.3"/>
    </reaction>
</comment>
<dbReference type="InterPro" id="IPR003594">
    <property type="entry name" value="HATPase_dom"/>
</dbReference>